<reference evidence="1" key="1">
    <citation type="submission" date="2022-04" db="EMBL/GenBank/DDBJ databases">
        <title>Genome of the entomopathogenic fungus Entomophthora muscae.</title>
        <authorList>
            <person name="Elya C."/>
            <person name="Lovett B.R."/>
            <person name="Lee E."/>
            <person name="Macias A.M."/>
            <person name="Hajek A.E."/>
            <person name="De Bivort B.L."/>
            <person name="Kasson M.T."/>
            <person name="De Fine Licht H.H."/>
            <person name="Stajich J.E."/>
        </authorList>
    </citation>
    <scope>NUCLEOTIDE SEQUENCE</scope>
    <source>
        <strain evidence="1">Berkeley</strain>
    </source>
</reference>
<evidence type="ECO:0000313" key="2">
    <source>
        <dbReference type="Proteomes" id="UP001165960"/>
    </source>
</evidence>
<name>A0ACC2UPB8_9FUNG</name>
<proteinExistence type="predicted"/>
<dbReference type="EMBL" id="QTSX02000112">
    <property type="protein sequence ID" value="KAJ9088515.1"/>
    <property type="molecule type" value="Genomic_DNA"/>
</dbReference>
<evidence type="ECO:0000313" key="1">
    <source>
        <dbReference type="EMBL" id="KAJ9088515.1"/>
    </source>
</evidence>
<keyword evidence="2" id="KW-1185">Reference proteome</keyword>
<gene>
    <name evidence="1" type="primary">MDN1_3</name>
    <name evidence="1" type="ORF">DSO57_1022389</name>
</gene>
<comment type="caution">
    <text evidence="1">The sequence shown here is derived from an EMBL/GenBank/DDBJ whole genome shotgun (WGS) entry which is preliminary data.</text>
</comment>
<organism evidence="1 2">
    <name type="scientific">Entomophthora muscae</name>
    <dbReference type="NCBI Taxonomy" id="34485"/>
    <lineage>
        <taxon>Eukaryota</taxon>
        <taxon>Fungi</taxon>
        <taxon>Fungi incertae sedis</taxon>
        <taxon>Zoopagomycota</taxon>
        <taxon>Entomophthoromycotina</taxon>
        <taxon>Entomophthoromycetes</taxon>
        <taxon>Entomophthorales</taxon>
        <taxon>Entomophthoraceae</taxon>
        <taxon>Entomophthora</taxon>
    </lineage>
</organism>
<dbReference type="Proteomes" id="UP001165960">
    <property type="component" value="Unassembled WGS sequence"/>
</dbReference>
<sequence>MERILACVHLTEPVLLVGETGTGKTTVVQHLAGLMNQKLIAVNLSQQSDSSDLLGGFKPVDGKALAFPLFETFQELFCATFNAEMNREFIAKAHKFFLRGKWANLVKVFKAAITKAGYSAQPQEPPSKQPRTQLHELKERWVSFCDEVASFEAQVDKLDNKLMFKFIEGTLVKAVRQGHWVLLDEINLATTETLECLSGLLQDKQGSLLLTEKGDSEEIPRHPNFRVFACMNPATDVGKRDLPPGLRNRFTEFYVHSPDTVEEDLVAIVKGYLDWVHGDNSAVTDVVNFYQHAKKLQRSRMIADGANQTPHYSIRTLSRALSHVRHTGQMYPLRRALYEGFCMTFATQLAKDGCHTVTELIKTHLLRPIEDIAQCLRFVPVTSGPGHVQFREGSFWLPRGPEEIDYQAHTRYVITPSVQANIDNLARVVMSSKYPVLIQGPTSSGKTSMVEYLANCTGHRFVRINNHEHTDLQEYVGSYVSKDGRLQFQEGALVTALRHGHWIVLDELNLAPSDVLEALNRLLDDNRELLISETQEVVKPHKNFMLFATQNPAGLYGGRKALSRAFRNRFLELHFDEIPQDELETILTTRCAIAPSYCKLLVQVYAKLQARRQTTRVFESKEGFITLRDLFRWANRQAAGKEELAKHGYMLLAERVRKDEEKLIVKETLEEVIKVKIDLGTLYNCEQLPEYLAYVGVSGLSIAWTKAMQRLFSLVAACLRNHESVLLVGSTGCGKTTVCQMLAPALGQTLRIVNCHQNTETSDLLGGQRPLRQQAALRKQLQLDLSALLLPILGDQCPIELEDLRSTYEALYKGKPNSLLWKSLPKQDADESIFQDLLQRCHQTSSLFEWHDGPLVQSMKEGGIFLLDEISLAEDSVLERLNSVLEPSRLLVLAEKCTEQVEQLTADGKFQFLATMNPGGDFGKKELSPALRNRFTEIWVPPVTDQDDLRKIIEEGLKPLPCATRPRLATAMLDFLNWFIAAVSPKVASSTSHQVVSLRDILSWTHFIVRTRNTLNNDALGFIHGGCLVFLDGLGSNSSLATSSVNDPRRADMLRFQGLKHLVQCSGQEADFRDFCHFGSETLSEALLYIQTQIQDLPCSFKVGPFPISKGQAASKKDSFAMNAPTTFDNMRRVLRALQISKPVMLEGSPGVGKTSLIQAIADRANRTLIRINLSEQTDLMDLFGTDLPREGGRSGEFEWRDAPFLSAMCQGHWVLLDEINLASQSVLEGLNSCLDHRGSVFVPELGRAFEKKPGFQVFAAQNPLQQGGGRKGLPRSFLNRFAQVHVQPLSMVDLQVICQQAYTFLPSDVSSKMLDFNHQLHEATMVHRRFGRQGSPWEFNLRDVFRWMDLLRTPLSQPQDYLDLIYLQRMRTPEDRDHVLKLFQSVFGFPYNVPKPDYHLDANTFSVGRSRLPRVGCALPVGDDLQLLQSQLPALEAVMKCVEMNWLAILVGPQGTGKTSLLRGLAQLLGRPLVEFAMNPGVDTMELLGGFEQMEPARYRQVAKAKLLALVDGISDQCFEQSWTSHLDQVADIRHQLQRLNWDDVKASSLKHILSLTEKFTGSSIALQAAVDAAQQAVSALAELEGSDTCGRFEWVEGALIEAMENGHWFLIDNANLCHASVLDRLNPLLEPNGALMLHERGLDDNNEMRWVRPHKDFRIFLAMDPIHGELSRPMRNRGLEVVLPQSADWSSNPYDLHRIVAINNFPPSLAAQLIQAHNNAIAPGTQTLLPGAPRDFSFLCRWVAERVQRGSSFQAAIHAASITVYRQPLTSTISLEFPWILAAAPSSLLSRDAALYTLMSQASSLVSLLQNPGDGSAFWASQVESAGLYFVMRATPDDADLRQRFLVWLGTQLQSSGHIAIFQHTLSVLVGSAVFHELRSACETFCSQYLLHQFPDTMSPMDWVDSHTFYGAMLRGPVDLSAQFHQLLSKFQVAAALSVVEHQLNRATRYAESRIDRLSLLEQSYLSHQHNVLPEGAHGPLIKLFYPLVKSVHAYLAEWILPDTRGEVSEANANALVRHLASLLSTLNSEQVKFARLSSLIKWISKALQSDADPRSQKVEEIAREILLKVGQDSHRSMKLIWKHLRYPVLRTAHLQHLKLDWFDALGRLDPYCNRKQLLFNPYSDSERQTIPTVIQALATLHLLEPNTPTYQAAVDTARSIVTDAVSKLQVHTSAPNPQDDLMTHLFAIVDHESLSQESHLLAQVMGAANGLQTSPELLQDIQVWLKLSFHTSSRNILDFAAWQNIAWIVERQPLDRAMLRGFLIEQLLAWSHRAWHSSFNHISPQPVESEELESSAGPPRLYQSLKTTAALQLLASFETFPLHSLRQYTHQVKRLTSTLHCQLADAPLMDQSSLNIAAGLLVQMILSFSKQLSMGLADEIHTKCQALMSQLSTLSSGKWYLSAKSRCQALGLGKAAALTADLRMALESIAHPSLKGAMNSYAIPALLHMYYFLDNYNKAPYGALGQMWICVGLGFLHTYIPKCPYDPVIKVQMKGELYQADAVRLQAASSVQQAIQLNYNGASSNTCISQLETSLVQVRSNIEKLGALMIPRPETSQDSEICQDITYLQSNLLDPNALKALIDELQQGKPNAVAKEQSLQNSLEEVARCIQVKYPLYPDILRPIELALHNIRHGMRLCVYGSRQSEAPYLERFLGVLLAYPYQSGPGSSFMEDITADQVLDKVRHQFANQLTPSKAKAYGNLLIILVQRFLVDVATKGWISPSDRTHLHNLFSEVAFLWNSVEECRRKEQTEKESLFRNKVQTTENVEDDDAALLEKEMRELFPSYEGDFDFDSEALMSAPTGSFKEVDPAWASEVASLHGILASWLHQGKVIPRPATQPQKEHLLMCSYLAGAELQKGITRTPDWHLDIQLASSRAIALHLGWETLTNPLRSSARTQTLIDVVPYNFYHSPNTGEAQKILPVLSHLQSKVEALLEQWPEHAVLAELLVISKRIAQFSCQSPLMKLLTGLEMLLRKAQDWEAYASRQYSLSESLKEVTSLVVQWRQLELGSWPTLLDSILANFTASAHTWWLDLYNTILPCIKPEKVIDTLNTLDRFMRSSSLGEFGPRLDMLRSFALHLRASSDSRCESQVKLHNIVSNLVDYYLQFDKPAKDKIALYRKPIERELKGLVKVASWKDINIDALHQSAMKTHRALSRLSRKFRMHLASPISLIFNEVQANVTEPAYRLAPSATEHTVTFDLVVPEHAVSTLAKMGSKALTSFVQRYKDKIYPMTRDPRVSPKALEGFLDEVLEQIQGFQKETVPEGKEERVAYIKTRRMIKKKALGDFWKQLKAMGLKYRSSVRSEQTPLELFEQPALPLFDAAWSFSQTQLDPSFGHLYGANPDWEKAQFYYQRILARLPHLQNCAHQPSPDISVSEIEHGLGYVKAMRKLVQDQRKMLGSAQPHLMTISGILATWTQSVNAQSMPLSSSMYHQLQADKAMLDTMSEWLGQALRVLATQEAPSTLIQHLQPLLSQTHVLQNSTNSEISRISVLPRACGIAAFIPSPSAAKIAAVNSQAFAEAHTELSHLLSQYNGQAALLTSLVDHLHNHLKRPSHCPATSTAIVKQHITDVRSKAQALLVKIQATKSVADQKLSKKQLSVEEGDRFGMYPKQLTNTHKYYLALFEKLDLPAIAGLACEMQTLLHQISQANSHDAQPLILEATPMLHQFFLMSRQILWDFMASHKALCKLNYVVCNLAITLFQQGFCLPQLEEEEGPGLDGQTGTGIGEGEGDKDVSEQIEDEDQVTGTQNEQKSEHDQSQNEKDKAFEMEQDFDGEMEDVDHGDESESEEDSDSDEEDPDDQVAPLDNDDEAVDEKIWGDDGPEDQSEEPEAQAGKDTQDQSQQQEDDDIVAKDDGPEEQPSKNEPKENAPAPPKAEEDEPNTEEGDEEFEEQPEDAPSKDKPVDVPEGDNLNLPEDLELEMEQEDGVDISGDEKSVEQEGEEQDEDEDDDAMDIDSADETGDQDPAEEVQAQAEIDNDPTHDDPEQENDKVQAQPEEGEDPQEQPDPANPEFTPLESDAPQNQSNLPPPPTNETMGVSGERGQMAFESSGQPVPEDNSQQPAGAEQNVQPGNPPPANSGESAPIHEAQAQDDPMEDDQASKPNPHRALAEALNQWRQKLDTTDPAPEESEMPKDDAQLPIDDSADQKFEFVKKDEFAHDAETLGAATEEQFKSSLAIPETNENVPAPTTAPEPITTESQPISDWKLFDDTTGNTQNDLQSLSIQKDDHMDDNDEFPDEAPTEEIDIEELRNELEQQLVIWSQQQDGDKALQSRELWARYEHLTHDLALNLCEQLRLILEPTLATKLQGDYRTGKRLNMKKIIPYIASQFKKDKIWLRRTKPSQRQYQVMIAVDDSKSMSESHSVQLTFESLALVTKALHQLEVGSTSVVSFGEKVKILHPFEAPFTQESGANLISQFTFAQTKTNMSRLLDTSLVLFEHARHKASRSDLWQLQLILSDGLCEDHEQLRAYLRKAEEQRIMVIFLIMDTKPQAKNSILNLQQVNYTTSHTTGLQEMHMTKYISTFPFQYYLILNQIHLLPHVLADTLRQYFQLIQG</sequence>
<accession>A0ACC2UPB8</accession>
<protein>
    <submittedName>
        <fullName evidence="1">AAA ATPase midasin</fullName>
    </submittedName>
</protein>